<feature type="domain" description="Peptidase S1" evidence="1">
    <location>
        <begin position="18"/>
        <end position="75"/>
    </location>
</feature>
<organism evidence="2 3">
    <name type="scientific">Diceros bicornis minor</name>
    <name type="common">South-central black rhinoceros</name>
    <dbReference type="NCBI Taxonomy" id="77932"/>
    <lineage>
        <taxon>Eukaryota</taxon>
        <taxon>Metazoa</taxon>
        <taxon>Chordata</taxon>
        <taxon>Craniata</taxon>
        <taxon>Vertebrata</taxon>
        <taxon>Euteleostomi</taxon>
        <taxon>Mammalia</taxon>
        <taxon>Eutheria</taxon>
        <taxon>Laurasiatheria</taxon>
        <taxon>Perissodactyla</taxon>
        <taxon>Rhinocerotidae</taxon>
        <taxon>Diceros</taxon>
    </lineage>
</organism>
<dbReference type="EMBL" id="JACDTQ010000812">
    <property type="protein sequence ID" value="KAF5925790.1"/>
    <property type="molecule type" value="Genomic_DNA"/>
</dbReference>
<dbReference type="Pfam" id="PF00089">
    <property type="entry name" value="Trypsin"/>
    <property type="match status" value="1"/>
</dbReference>
<protein>
    <recommendedName>
        <fullName evidence="1">Peptidase S1 domain-containing protein</fullName>
    </recommendedName>
</protein>
<dbReference type="GO" id="GO:0004252">
    <property type="term" value="F:serine-type endopeptidase activity"/>
    <property type="evidence" value="ECO:0007669"/>
    <property type="project" value="InterPro"/>
</dbReference>
<dbReference type="InterPro" id="IPR001254">
    <property type="entry name" value="Trypsin_dom"/>
</dbReference>
<dbReference type="GO" id="GO:0006508">
    <property type="term" value="P:proteolysis"/>
    <property type="evidence" value="ECO:0007669"/>
    <property type="project" value="InterPro"/>
</dbReference>
<proteinExistence type="predicted"/>
<dbReference type="AlphaFoldDB" id="A0A7J7FCR3"/>
<gene>
    <name evidence="2" type="ORF">HPG69_002241</name>
</gene>
<comment type="caution">
    <text evidence="2">The sequence shown here is derived from an EMBL/GenBank/DDBJ whole genome shotgun (WGS) entry which is preliminary data.</text>
</comment>
<evidence type="ECO:0000259" key="1">
    <source>
        <dbReference type="Pfam" id="PF00089"/>
    </source>
</evidence>
<dbReference type="InterPro" id="IPR043504">
    <property type="entry name" value="Peptidase_S1_PA_chymotrypsin"/>
</dbReference>
<dbReference type="Gene3D" id="2.40.10.10">
    <property type="entry name" value="Trypsin-like serine proteases"/>
    <property type="match status" value="1"/>
</dbReference>
<evidence type="ECO:0000313" key="3">
    <source>
        <dbReference type="Proteomes" id="UP000551758"/>
    </source>
</evidence>
<evidence type="ECO:0000313" key="2">
    <source>
        <dbReference type="EMBL" id="KAF5925790.1"/>
    </source>
</evidence>
<reference evidence="2 3" key="1">
    <citation type="journal article" date="2020" name="Mol. Biol. Evol.">
        <title>Interspecific Gene Flow and the Evolution of Specialization in Black and White Rhinoceros.</title>
        <authorList>
            <person name="Moodley Y."/>
            <person name="Westbury M.V."/>
            <person name="Russo I.M."/>
            <person name="Gopalakrishnan S."/>
            <person name="Rakotoarivelo A."/>
            <person name="Olsen R.A."/>
            <person name="Prost S."/>
            <person name="Tunstall T."/>
            <person name="Ryder O.A."/>
            <person name="Dalen L."/>
            <person name="Bruford M.W."/>
        </authorList>
    </citation>
    <scope>NUCLEOTIDE SEQUENCE [LARGE SCALE GENOMIC DNA]</scope>
    <source>
        <strain evidence="2">SBR-YM</strain>
        <tissue evidence="2">Skin</tissue>
    </source>
</reference>
<accession>A0A7J7FCR3</accession>
<dbReference type="Proteomes" id="UP000551758">
    <property type="component" value="Unassembled WGS sequence"/>
</dbReference>
<dbReference type="InterPro" id="IPR009003">
    <property type="entry name" value="Peptidase_S1_PA"/>
</dbReference>
<name>A0A7J7FCR3_DICBM</name>
<dbReference type="SUPFAM" id="SSF50494">
    <property type="entry name" value="Trypsin-like serine proteases"/>
    <property type="match status" value="1"/>
</dbReference>
<keyword evidence="3" id="KW-1185">Reference proteome</keyword>
<sequence length="90" mass="10380">MWRVPCTRRLPAASGSLEIKVILGVHDIRKNENSWQVIPVLKAFPHKDSNDNSKFNIMLLKPQLNWAVKTIALPRSWHWVRLGQVRSVAD</sequence>